<evidence type="ECO:0000313" key="2">
    <source>
        <dbReference type="EMBL" id="CDP38603.1"/>
    </source>
</evidence>
<dbReference type="AlphaFoldDB" id="A0A060TCC0"/>
<name>A0A060TCC0_BLAAD</name>
<sequence>MRPQPFGKKNKSAPAPKTPTEFLEAGISEEDGGDRWISSGDVPKGVRFYQRAYRLYKRAIELVNDNQQQLHQDNGLEIRNDAIYNICRMQFVVYMQVVKTDLLDEIASKLEPEPGHDSVIVKDIAAIASAHEQAVNMAGGPHVCPIDLVYNYAQVLVEAGERAHEDGNGLEAVQLFASAGDVFKVVVERQVTQLLELEQQSAGDLKQGADDGDNKNNNNDDSDNAGDDPEPQDSRGMNFGPAALIDTLVTNSHCLVSYLSVTPEKEQVSSVLQAHIGKLGEALDKYLERGEIHSGQADEARIAAASALSAITMARSQAQQQSPSAQVESINKMWALEELPNSPARYMAQADAFIELADSFENGADGQAWKALTNASGALQQGLNTNPVTVDAVNTCRLWNAKGDVEWMRRKLAPVDPSAQRNELTLLSNSKVYYTNAVNVQSLNVTQELRELKEEATVKLKILNGETPEGRIARRVVAHLQDEGLI</sequence>
<feature type="region of interest" description="Disordered" evidence="1">
    <location>
        <begin position="1"/>
        <end position="21"/>
    </location>
</feature>
<evidence type="ECO:0000256" key="1">
    <source>
        <dbReference type="SAM" id="MobiDB-lite"/>
    </source>
</evidence>
<dbReference type="EMBL" id="HG937694">
    <property type="protein sequence ID" value="CDP38603.1"/>
    <property type="molecule type" value="Genomic_DNA"/>
</dbReference>
<protein>
    <submittedName>
        <fullName evidence="2">ARAD1D38324p</fullName>
    </submittedName>
</protein>
<accession>A0A060TCC0</accession>
<feature type="region of interest" description="Disordered" evidence="1">
    <location>
        <begin position="202"/>
        <end position="239"/>
    </location>
</feature>
<organism evidence="2">
    <name type="scientific">Blastobotrys adeninivorans</name>
    <name type="common">Yeast</name>
    <name type="synonym">Arxula adeninivorans</name>
    <dbReference type="NCBI Taxonomy" id="409370"/>
    <lineage>
        <taxon>Eukaryota</taxon>
        <taxon>Fungi</taxon>
        <taxon>Dikarya</taxon>
        <taxon>Ascomycota</taxon>
        <taxon>Saccharomycotina</taxon>
        <taxon>Dipodascomycetes</taxon>
        <taxon>Dipodascales</taxon>
        <taxon>Trichomonascaceae</taxon>
        <taxon>Blastobotrys</taxon>
    </lineage>
</organism>
<proteinExistence type="predicted"/>
<gene>
    <name evidence="2" type="ORF">GNLVRS02_ARAD1D38324g</name>
</gene>
<feature type="compositionally biased region" description="Acidic residues" evidence="1">
    <location>
        <begin position="220"/>
        <end position="231"/>
    </location>
</feature>
<reference evidence="2" key="2">
    <citation type="submission" date="2014-06" db="EMBL/GenBank/DDBJ databases">
        <title>The complete genome of Blastobotrys (Arxula) adeninivorans LS3 - a yeast of biotechnological interest.</title>
        <authorList>
            <person name="Kunze G."/>
            <person name="Gaillardin C."/>
            <person name="Czernicka M."/>
            <person name="Durrens P."/>
            <person name="Martin T."/>
            <person name="Boer E."/>
            <person name="Gabaldon T."/>
            <person name="Cruz J."/>
            <person name="Talla E."/>
            <person name="Marck C."/>
            <person name="Goffeau A."/>
            <person name="Barbe V."/>
            <person name="Baret P."/>
            <person name="Baronian K."/>
            <person name="Beier S."/>
            <person name="Bleykasten C."/>
            <person name="Bode R."/>
            <person name="Casaregola S."/>
            <person name="Despons L."/>
            <person name="Fairhead C."/>
            <person name="Giersberg M."/>
            <person name="Gierski P."/>
            <person name="Hahnel U."/>
            <person name="Hartmann A."/>
            <person name="Jankowska D."/>
            <person name="Jubin C."/>
            <person name="Jung P."/>
            <person name="Lafontaine I."/>
            <person name="Leh-Louis V."/>
            <person name="Lemaire M."/>
            <person name="Marcet-Houben M."/>
            <person name="Mascher M."/>
            <person name="Morel G."/>
            <person name="Richard G.-F."/>
            <person name="Riechen J."/>
            <person name="Sacerdot C."/>
            <person name="Sarkar A."/>
            <person name="Savel G."/>
            <person name="Schacherer J."/>
            <person name="Sherman D."/>
            <person name="Straub M.-L."/>
            <person name="Stein N."/>
            <person name="Thierry A."/>
            <person name="Trautwein-Schult A."/>
            <person name="Westhof E."/>
            <person name="Worch S."/>
            <person name="Dujon B."/>
            <person name="Souciet J.-L."/>
            <person name="Wincker P."/>
            <person name="Scholz U."/>
            <person name="Neuveglise N."/>
        </authorList>
    </citation>
    <scope>NUCLEOTIDE SEQUENCE</scope>
    <source>
        <strain evidence="2">LS3</strain>
    </source>
</reference>
<reference evidence="2" key="1">
    <citation type="submission" date="2014-02" db="EMBL/GenBank/DDBJ databases">
        <authorList>
            <person name="Genoscope - CEA"/>
        </authorList>
    </citation>
    <scope>NUCLEOTIDE SEQUENCE</scope>
    <source>
        <strain evidence="2">LS3</strain>
    </source>
</reference>
<dbReference type="PhylomeDB" id="A0A060TCC0"/>